<evidence type="ECO:0000256" key="2">
    <source>
        <dbReference type="SAM" id="Phobius"/>
    </source>
</evidence>
<name>A0A9W6NXA7_9PSEU</name>
<evidence type="ECO:0000256" key="1">
    <source>
        <dbReference type="SAM" id="MobiDB-lite"/>
    </source>
</evidence>
<dbReference type="AlphaFoldDB" id="A0A9W6NXA7"/>
<evidence type="ECO:0008006" key="5">
    <source>
        <dbReference type="Google" id="ProtNLM"/>
    </source>
</evidence>
<dbReference type="Proteomes" id="UP001143463">
    <property type="component" value="Unassembled WGS sequence"/>
</dbReference>
<reference evidence="3" key="1">
    <citation type="journal article" date="2014" name="Int. J. Syst. Evol. Microbiol.">
        <title>Complete genome sequence of Corynebacterium casei LMG S-19264T (=DSM 44701T), isolated from a smear-ripened cheese.</title>
        <authorList>
            <consortium name="US DOE Joint Genome Institute (JGI-PGF)"/>
            <person name="Walter F."/>
            <person name="Albersmeier A."/>
            <person name="Kalinowski J."/>
            <person name="Ruckert C."/>
        </authorList>
    </citation>
    <scope>NUCLEOTIDE SEQUENCE</scope>
    <source>
        <strain evidence="3">VKM Ac-1069</strain>
    </source>
</reference>
<keyword evidence="2" id="KW-1133">Transmembrane helix</keyword>
<reference evidence="3" key="2">
    <citation type="submission" date="2023-01" db="EMBL/GenBank/DDBJ databases">
        <authorList>
            <person name="Sun Q."/>
            <person name="Evtushenko L."/>
        </authorList>
    </citation>
    <scope>NUCLEOTIDE SEQUENCE</scope>
    <source>
        <strain evidence="3">VKM Ac-1069</strain>
    </source>
</reference>
<protein>
    <recommendedName>
        <fullName evidence="5">Alkaline shock response membrane anchor protein AmaP</fullName>
    </recommendedName>
</protein>
<feature type="transmembrane region" description="Helical" evidence="2">
    <location>
        <begin position="89"/>
        <end position="110"/>
    </location>
</feature>
<evidence type="ECO:0000313" key="3">
    <source>
        <dbReference type="EMBL" id="GLL12689.1"/>
    </source>
</evidence>
<keyword evidence="2" id="KW-0472">Membrane</keyword>
<feature type="transmembrane region" description="Helical" evidence="2">
    <location>
        <begin position="41"/>
        <end position="65"/>
    </location>
</feature>
<feature type="region of interest" description="Disordered" evidence="1">
    <location>
        <begin position="1"/>
        <end position="21"/>
    </location>
</feature>
<dbReference type="EMBL" id="BSFQ01000016">
    <property type="protein sequence ID" value="GLL12689.1"/>
    <property type="molecule type" value="Genomic_DNA"/>
</dbReference>
<gene>
    <name evidence="3" type="ORF">GCM10017577_38300</name>
</gene>
<accession>A0A9W6NXA7</accession>
<organism evidence="3 4">
    <name type="scientific">Pseudonocardia halophobica</name>
    <dbReference type="NCBI Taxonomy" id="29401"/>
    <lineage>
        <taxon>Bacteria</taxon>
        <taxon>Bacillati</taxon>
        <taxon>Actinomycetota</taxon>
        <taxon>Actinomycetes</taxon>
        <taxon>Pseudonocardiales</taxon>
        <taxon>Pseudonocardiaceae</taxon>
        <taxon>Pseudonocardia</taxon>
    </lineage>
</organism>
<dbReference type="RefSeq" id="WP_156067688.1">
    <property type="nucleotide sequence ID" value="NZ_BAAAUZ010000049.1"/>
</dbReference>
<keyword evidence="2" id="KW-0812">Transmembrane</keyword>
<proteinExistence type="predicted"/>
<dbReference type="NCBIfam" id="NF033218">
    <property type="entry name" value="anchor_AmaP"/>
    <property type="match status" value="1"/>
</dbReference>
<keyword evidence="4" id="KW-1185">Reference proteome</keyword>
<evidence type="ECO:0000313" key="4">
    <source>
        <dbReference type="Proteomes" id="UP001143463"/>
    </source>
</evidence>
<sequence length="222" mass="23587">MSTPTEVPAGSDPGTETAAPPRRVLRGSRKAVARSANLDRVWLALLGFVLLAAGTLAALLGFGVFGTGRAARPLLDPLIVDALRAQQQLWRWVAIAAGVVLMVLGLWWAVRSLRPERRPDLLLEEDPDTQLLVTAGALAEAVADRAAALPGVGKARARMVGSSGTPALRLTVWVTDEADVAEVCRRLENEVVAEARRSLGLAHLPVAVRLELDSVTHAPRVA</sequence>
<comment type="caution">
    <text evidence="3">The sequence shown here is derived from an EMBL/GenBank/DDBJ whole genome shotgun (WGS) entry which is preliminary data.</text>
</comment>